<evidence type="ECO:0000313" key="2">
    <source>
        <dbReference type="Proteomes" id="UP001055879"/>
    </source>
</evidence>
<protein>
    <submittedName>
        <fullName evidence="1">Uncharacterized protein</fullName>
    </submittedName>
</protein>
<gene>
    <name evidence="1" type="ORF">L6452_27322</name>
</gene>
<keyword evidence="2" id="KW-1185">Reference proteome</keyword>
<reference evidence="2" key="1">
    <citation type="journal article" date="2022" name="Mol. Ecol. Resour.">
        <title>The genomes of chicory, endive, great burdock and yacon provide insights into Asteraceae palaeo-polyploidization history and plant inulin production.</title>
        <authorList>
            <person name="Fan W."/>
            <person name="Wang S."/>
            <person name="Wang H."/>
            <person name="Wang A."/>
            <person name="Jiang F."/>
            <person name="Liu H."/>
            <person name="Zhao H."/>
            <person name="Xu D."/>
            <person name="Zhang Y."/>
        </authorList>
    </citation>
    <scope>NUCLEOTIDE SEQUENCE [LARGE SCALE GENOMIC DNA]</scope>
    <source>
        <strain evidence="2">cv. Niubang</strain>
    </source>
</reference>
<dbReference type="Proteomes" id="UP001055879">
    <property type="component" value="Linkage Group LG09"/>
</dbReference>
<name>A0ACB8ZVM3_ARCLA</name>
<proteinExistence type="predicted"/>
<evidence type="ECO:0000313" key="1">
    <source>
        <dbReference type="EMBL" id="KAI3701882.1"/>
    </source>
</evidence>
<accession>A0ACB8ZVM3</accession>
<comment type="caution">
    <text evidence="1">The sequence shown here is derived from an EMBL/GenBank/DDBJ whole genome shotgun (WGS) entry which is preliminary data.</text>
</comment>
<organism evidence="1 2">
    <name type="scientific">Arctium lappa</name>
    <name type="common">Greater burdock</name>
    <name type="synonym">Lappa major</name>
    <dbReference type="NCBI Taxonomy" id="4217"/>
    <lineage>
        <taxon>Eukaryota</taxon>
        <taxon>Viridiplantae</taxon>
        <taxon>Streptophyta</taxon>
        <taxon>Embryophyta</taxon>
        <taxon>Tracheophyta</taxon>
        <taxon>Spermatophyta</taxon>
        <taxon>Magnoliopsida</taxon>
        <taxon>eudicotyledons</taxon>
        <taxon>Gunneridae</taxon>
        <taxon>Pentapetalae</taxon>
        <taxon>asterids</taxon>
        <taxon>campanulids</taxon>
        <taxon>Asterales</taxon>
        <taxon>Asteraceae</taxon>
        <taxon>Carduoideae</taxon>
        <taxon>Cardueae</taxon>
        <taxon>Arctiinae</taxon>
        <taxon>Arctium</taxon>
    </lineage>
</organism>
<reference evidence="1 2" key="2">
    <citation type="journal article" date="2022" name="Mol. Ecol. Resour.">
        <title>The genomes of chicory, endive, great burdock and yacon provide insights into Asteraceae paleo-polyploidization history and plant inulin production.</title>
        <authorList>
            <person name="Fan W."/>
            <person name="Wang S."/>
            <person name="Wang H."/>
            <person name="Wang A."/>
            <person name="Jiang F."/>
            <person name="Liu H."/>
            <person name="Zhao H."/>
            <person name="Xu D."/>
            <person name="Zhang Y."/>
        </authorList>
    </citation>
    <scope>NUCLEOTIDE SEQUENCE [LARGE SCALE GENOMIC DNA]</scope>
    <source>
        <strain evidence="2">cv. Niubang</strain>
    </source>
</reference>
<sequence>MEPNSTHYYHLLTRNPNEFVGILQPTDYPFVYHIERYFLVAKLISLTKSTFFLNSESERLQAGALDSVHTQDACD</sequence>
<dbReference type="EMBL" id="CM042055">
    <property type="protein sequence ID" value="KAI3701882.1"/>
    <property type="molecule type" value="Genomic_DNA"/>
</dbReference>